<name>A0ABV3ZDQ9_9BACT</name>
<dbReference type="Pfam" id="PF02566">
    <property type="entry name" value="OsmC"/>
    <property type="match status" value="1"/>
</dbReference>
<dbReference type="SUPFAM" id="SSF82784">
    <property type="entry name" value="OsmC-like"/>
    <property type="match status" value="1"/>
</dbReference>
<evidence type="ECO:0000313" key="2">
    <source>
        <dbReference type="Proteomes" id="UP001560573"/>
    </source>
</evidence>
<dbReference type="Gene3D" id="3.30.300.20">
    <property type="match status" value="1"/>
</dbReference>
<dbReference type="Proteomes" id="UP001560573">
    <property type="component" value="Unassembled WGS sequence"/>
</dbReference>
<dbReference type="InterPro" id="IPR015946">
    <property type="entry name" value="KH_dom-like_a/b"/>
</dbReference>
<accession>A0ABV3ZDQ9</accession>
<keyword evidence="1" id="KW-0560">Oxidoreductase</keyword>
<keyword evidence="1" id="KW-0575">Peroxidase</keyword>
<dbReference type="GO" id="GO:0004601">
    <property type="term" value="F:peroxidase activity"/>
    <property type="evidence" value="ECO:0007669"/>
    <property type="project" value="UniProtKB-KW"/>
</dbReference>
<evidence type="ECO:0000313" key="1">
    <source>
        <dbReference type="EMBL" id="MEX6687725.1"/>
    </source>
</evidence>
<gene>
    <name evidence="1" type="ORF">QTN47_09490</name>
</gene>
<dbReference type="EMBL" id="JAULBC010000002">
    <property type="protein sequence ID" value="MEX6687725.1"/>
    <property type="molecule type" value="Genomic_DNA"/>
</dbReference>
<sequence length="134" mass="14737">MTSQIIYKGDLRTQATHLQSNTIIETDAPTDNHGKGERFSPTDIVATALGSCMLTIMGIKARDLEVNLDGTSIEITKIMAAEPRRIGGIKVTFNFPEGLQVDEKQRTVLERAAITCPVAKSLHPDLVQDVVFNW</sequence>
<dbReference type="InterPro" id="IPR003718">
    <property type="entry name" value="OsmC/Ohr_fam"/>
</dbReference>
<keyword evidence="2" id="KW-1185">Reference proteome</keyword>
<dbReference type="PANTHER" id="PTHR39624:SF2">
    <property type="entry name" value="OSMC-LIKE PROTEIN"/>
    <property type="match status" value="1"/>
</dbReference>
<dbReference type="EC" id="1.11.1.-" evidence="1"/>
<protein>
    <submittedName>
        <fullName evidence="1">OsmC family protein</fullName>
        <ecNumber evidence="1">1.11.1.-</ecNumber>
    </submittedName>
</protein>
<comment type="caution">
    <text evidence="1">The sequence shown here is derived from an EMBL/GenBank/DDBJ whole genome shotgun (WGS) entry which is preliminary data.</text>
</comment>
<reference evidence="1 2" key="1">
    <citation type="submission" date="2023-07" db="EMBL/GenBank/DDBJ databases">
        <authorList>
            <person name="Lian W.-H."/>
        </authorList>
    </citation>
    <scope>NUCLEOTIDE SEQUENCE [LARGE SCALE GENOMIC DNA]</scope>
    <source>
        <strain evidence="1 2">SYSU DXS3180</strain>
    </source>
</reference>
<dbReference type="RefSeq" id="WP_369329129.1">
    <property type="nucleotide sequence ID" value="NZ_JAULBC010000002.1"/>
</dbReference>
<dbReference type="PANTHER" id="PTHR39624">
    <property type="entry name" value="PROTEIN INVOLVED IN RIMO-MEDIATED BETA-METHYLTHIOLATION OF RIBOSOMAL PROTEIN S12 YCAO"/>
    <property type="match status" value="1"/>
</dbReference>
<dbReference type="InterPro" id="IPR036102">
    <property type="entry name" value="OsmC/Ohrsf"/>
</dbReference>
<proteinExistence type="predicted"/>
<organism evidence="1 2">
    <name type="scientific">Danxiaibacter flavus</name>
    <dbReference type="NCBI Taxonomy" id="3049108"/>
    <lineage>
        <taxon>Bacteria</taxon>
        <taxon>Pseudomonadati</taxon>
        <taxon>Bacteroidota</taxon>
        <taxon>Chitinophagia</taxon>
        <taxon>Chitinophagales</taxon>
        <taxon>Chitinophagaceae</taxon>
        <taxon>Danxiaibacter</taxon>
    </lineage>
</organism>